<dbReference type="GeneTree" id="ENSGT00960000186612"/>
<dbReference type="SUPFAM" id="SSF81321">
    <property type="entry name" value="Family A G protein-coupled receptor-like"/>
    <property type="match status" value="1"/>
</dbReference>
<reference evidence="15 16" key="1">
    <citation type="journal article" date="2007" name="Nature">
        <title>Genome of the marsupial Monodelphis domestica reveals innovation in non-coding sequences.</title>
        <authorList>
            <person name="Mikkelsen T.S."/>
            <person name="Wakefield M.J."/>
            <person name="Aken B."/>
            <person name="Amemiya C.T."/>
            <person name="Chang J.L."/>
            <person name="Duke S."/>
            <person name="Garber M."/>
            <person name="Gentles A.J."/>
            <person name="Goodstadt L."/>
            <person name="Heger A."/>
            <person name="Jurka J."/>
            <person name="Kamal M."/>
            <person name="Mauceli E."/>
            <person name="Searle S.M."/>
            <person name="Sharpe T."/>
            <person name="Baker M.L."/>
            <person name="Batzer M.A."/>
            <person name="Benos P.V."/>
            <person name="Belov K."/>
            <person name="Clamp M."/>
            <person name="Cook A."/>
            <person name="Cuff J."/>
            <person name="Das R."/>
            <person name="Davidow L."/>
            <person name="Deakin J.E."/>
            <person name="Fazzari M.J."/>
            <person name="Glass J.L."/>
            <person name="Grabherr M."/>
            <person name="Greally J.M."/>
            <person name="Gu W."/>
            <person name="Hore T.A."/>
            <person name="Huttley G.A."/>
            <person name="Kleber M."/>
            <person name="Jirtle R.L."/>
            <person name="Koina E."/>
            <person name="Lee J.T."/>
            <person name="Mahony S."/>
            <person name="Marra M.A."/>
            <person name="Miller R.D."/>
            <person name="Nicholls R.D."/>
            <person name="Oda M."/>
            <person name="Papenfuss A.T."/>
            <person name="Parra Z.E."/>
            <person name="Pollock D.D."/>
            <person name="Ray D.A."/>
            <person name="Schein J.E."/>
            <person name="Speed T.P."/>
            <person name="Thompson K."/>
            <person name="VandeBerg J.L."/>
            <person name="Wade C.M."/>
            <person name="Walker J.A."/>
            <person name="Waters P.D."/>
            <person name="Webber C."/>
            <person name="Weidman J.R."/>
            <person name="Xie X."/>
            <person name="Zody M.C."/>
            <person name="Baldwin J."/>
            <person name="Abdouelleil A."/>
            <person name="Abdulkadir J."/>
            <person name="Abebe A."/>
            <person name="Abera B."/>
            <person name="Abreu J."/>
            <person name="Acer S.C."/>
            <person name="Aftuck L."/>
            <person name="Alexander A."/>
            <person name="An P."/>
            <person name="Anderson E."/>
            <person name="Anderson S."/>
            <person name="Arachi H."/>
            <person name="Azer M."/>
            <person name="Bachantsang P."/>
            <person name="Barry A."/>
            <person name="Bayul T."/>
            <person name="Berlin A."/>
            <person name="Bessette D."/>
            <person name="Bloom T."/>
            <person name="Bloom T."/>
            <person name="Boguslavskiy L."/>
            <person name="Bonnet C."/>
            <person name="Boukhgalter B."/>
            <person name="Bourzgui I."/>
            <person name="Brown A."/>
            <person name="Cahill P."/>
            <person name="Channer S."/>
            <person name="Cheshatsang Y."/>
            <person name="Chuda L."/>
            <person name="Citroen M."/>
            <person name="Collymore A."/>
            <person name="Cooke P."/>
            <person name="Costello M."/>
            <person name="D'Aco K."/>
            <person name="Daza R."/>
            <person name="De Haan G."/>
            <person name="DeGray S."/>
            <person name="DeMaso C."/>
            <person name="Dhargay N."/>
            <person name="Dooley K."/>
            <person name="Dooley E."/>
            <person name="Doricent M."/>
            <person name="Dorje P."/>
            <person name="Dorjee K."/>
            <person name="Dupes A."/>
            <person name="Elong R."/>
            <person name="Falk J."/>
            <person name="Farina A."/>
            <person name="Faro S."/>
            <person name="Ferguson D."/>
            <person name="Fisher S."/>
            <person name="Foley C.D."/>
            <person name="Franke A."/>
            <person name="Friedrich D."/>
            <person name="Gadbois L."/>
            <person name="Gearin G."/>
            <person name="Gearin C.R."/>
            <person name="Giannoukos G."/>
            <person name="Goode T."/>
            <person name="Graham J."/>
            <person name="Grandbois E."/>
            <person name="Grewal S."/>
            <person name="Gyaltsen K."/>
            <person name="Hafez N."/>
            <person name="Hagos B."/>
            <person name="Hall J."/>
            <person name="Henson C."/>
            <person name="Hollinger A."/>
            <person name="Honan T."/>
            <person name="Huard M.D."/>
            <person name="Hughes L."/>
            <person name="Hurhula B."/>
            <person name="Husby M.E."/>
            <person name="Kamat A."/>
            <person name="Kanga B."/>
            <person name="Kashin S."/>
            <person name="Khazanovich D."/>
            <person name="Kisner P."/>
            <person name="Lance K."/>
            <person name="Lara M."/>
            <person name="Lee W."/>
            <person name="Lennon N."/>
            <person name="Letendre F."/>
            <person name="LeVine R."/>
            <person name="Lipovsky A."/>
            <person name="Liu X."/>
            <person name="Liu J."/>
            <person name="Liu S."/>
            <person name="Lokyitsang T."/>
            <person name="Lokyitsang Y."/>
            <person name="Lubonja R."/>
            <person name="Lui A."/>
            <person name="MacDonald P."/>
            <person name="Magnisalis V."/>
            <person name="Maru K."/>
            <person name="Matthews C."/>
            <person name="McCusker W."/>
            <person name="McDonough S."/>
            <person name="Mehta T."/>
            <person name="Meldrim J."/>
            <person name="Meneus L."/>
            <person name="Mihai O."/>
            <person name="Mihalev A."/>
            <person name="Mihova T."/>
            <person name="Mittelman R."/>
            <person name="Mlenga V."/>
            <person name="Montmayeur A."/>
            <person name="Mulrain L."/>
            <person name="Navidi A."/>
            <person name="Naylor J."/>
            <person name="Negash T."/>
            <person name="Nguyen T."/>
            <person name="Nguyen N."/>
            <person name="Nicol R."/>
            <person name="Norbu C."/>
            <person name="Norbu N."/>
            <person name="Novod N."/>
            <person name="O'Neill B."/>
            <person name="Osman S."/>
            <person name="Markiewicz E."/>
            <person name="Oyono O.L."/>
            <person name="Patti C."/>
            <person name="Phunkhang P."/>
            <person name="Pierre F."/>
            <person name="Priest M."/>
            <person name="Raghuraman S."/>
            <person name="Rege F."/>
            <person name="Reyes R."/>
            <person name="Rise C."/>
            <person name="Rogov P."/>
            <person name="Ross K."/>
            <person name="Ryan E."/>
            <person name="Settipalli S."/>
            <person name="Shea T."/>
            <person name="Sherpa N."/>
            <person name="Shi L."/>
            <person name="Shih D."/>
            <person name="Sparrow T."/>
            <person name="Spaulding J."/>
            <person name="Stalker J."/>
            <person name="Stange-Thomann N."/>
            <person name="Stavropoulos S."/>
            <person name="Stone C."/>
            <person name="Strader C."/>
            <person name="Tesfaye S."/>
            <person name="Thomson T."/>
            <person name="Thoulutsang Y."/>
            <person name="Thoulutsang D."/>
            <person name="Topham K."/>
            <person name="Topping I."/>
            <person name="Tsamla T."/>
            <person name="Vassiliev H."/>
            <person name="Vo A."/>
            <person name="Wangchuk T."/>
            <person name="Wangdi T."/>
            <person name="Weiand M."/>
            <person name="Wilkinson J."/>
            <person name="Wilson A."/>
            <person name="Yadav S."/>
            <person name="Young G."/>
            <person name="Yu Q."/>
            <person name="Zembek L."/>
            <person name="Zhong D."/>
            <person name="Zimmer A."/>
            <person name="Zwirko Z."/>
            <person name="Jaffe D.B."/>
            <person name="Alvarez P."/>
            <person name="Brockman W."/>
            <person name="Butler J."/>
            <person name="Chin C."/>
            <person name="Gnerre S."/>
            <person name="MacCallum I."/>
            <person name="Graves J.A."/>
            <person name="Ponting C.P."/>
            <person name="Breen M."/>
            <person name="Samollow P.B."/>
            <person name="Lander E.S."/>
            <person name="Lindblad-Toh K."/>
        </authorList>
    </citation>
    <scope>NUCLEOTIDE SEQUENCE [LARGE SCALE GENOMIC DNA]</scope>
</reference>
<feature type="transmembrane region" description="Helical" evidence="13">
    <location>
        <begin position="259"/>
        <end position="281"/>
    </location>
</feature>
<reference evidence="15" key="3">
    <citation type="submission" date="2025-09" db="UniProtKB">
        <authorList>
            <consortium name="Ensembl"/>
        </authorList>
    </citation>
    <scope>IDENTIFICATION</scope>
</reference>
<keyword evidence="11" id="KW-0325">Glycoprotein</keyword>
<dbReference type="AlphaFoldDB" id="A0A5F8GCW8"/>
<feature type="transmembrane region" description="Helical" evidence="13">
    <location>
        <begin position="230"/>
        <end position="253"/>
    </location>
</feature>
<feature type="domain" description="G-protein coupled receptors family 1 profile" evidence="14">
    <location>
        <begin position="22"/>
        <end position="280"/>
    </location>
</feature>
<evidence type="ECO:0000256" key="9">
    <source>
        <dbReference type="ARBA" id="ARBA00023136"/>
    </source>
</evidence>
<dbReference type="InParanoid" id="A0A5F8GCW8"/>
<keyword evidence="4 13" id="KW-1003">Cell membrane</keyword>
<proteinExistence type="inferred from homology"/>
<evidence type="ECO:0000313" key="15">
    <source>
        <dbReference type="Ensembl" id="ENSMODP00000045141.1"/>
    </source>
</evidence>
<dbReference type="FunFam" id="1.20.1070.10:FF:000033">
    <property type="entry name" value="Vomeronasal type-1 receptor"/>
    <property type="match status" value="1"/>
</dbReference>
<comment type="function">
    <text evidence="1">Putative pheromone receptor.</text>
</comment>
<dbReference type="Gene3D" id="1.20.1070.10">
    <property type="entry name" value="Rhodopsin 7-helix transmembrane proteins"/>
    <property type="match status" value="1"/>
</dbReference>
<dbReference type="Pfam" id="PF03402">
    <property type="entry name" value="V1R"/>
    <property type="match status" value="1"/>
</dbReference>
<comment type="subcellular location">
    <subcellularLocation>
        <location evidence="2 13">Cell membrane</location>
        <topology evidence="2 13">Multi-pass membrane protein</topology>
    </subcellularLocation>
</comment>
<name>A0A5F8GCW8_MONDO</name>
<evidence type="ECO:0000256" key="8">
    <source>
        <dbReference type="ARBA" id="ARBA00023040"/>
    </source>
</evidence>
<dbReference type="KEGG" id="mdo:100023925"/>
<evidence type="ECO:0000313" key="16">
    <source>
        <dbReference type="Proteomes" id="UP000002280"/>
    </source>
</evidence>
<keyword evidence="9 13" id="KW-0472">Membrane</keyword>
<protein>
    <recommendedName>
        <fullName evidence="13">Vomeronasal type-1 receptor</fullName>
    </recommendedName>
</protein>
<keyword evidence="7 13" id="KW-1133">Transmembrane helix</keyword>
<keyword evidence="8 13" id="KW-0297">G-protein coupled receptor</keyword>
<dbReference type="Ensembl" id="ENSMODT00000082833.1">
    <property type="protein sequence ID" value="ENSMODP00000045141.1"/>
    <property type="gene ID" value="ENSMODG00000051191.1"/>
</dbReference>
<dbReference type="InterPro" id="IPR004072">
    <property type="entry name" value="Vmron_rcpt_1"/>
</dbReference>
<dbReference type="RefSeq" id="NP_001160290.1">
    <property type="nucleotide sequence ID" value="NM_001166818.2"/>
</dbReference>
<organism evidence="15 16">
    <name type="scientific">Monodelphis domestica</name>
    <name type="common">Gray short-tailed opossum</name>
    <dbReference type="NCBI Taxonomy" id="13616"/>
    <lineage>
        <taxon>Eukaryota</taxon>
        <taxon>Metazoa</taxon>
        <taxon>Chordata</taxon>
        <taxon>Craniata</taxon>
        <taxon>Vertebrata</taxon>
        <taxon>Euteleostomi</taxon>
        <taxon>Mammalia</taxon>
        <taxon>Metatheria</taxon>
        <taxon>Didelphimorphia</taxon>
        <taxon>Didelphidae</taxon>
        <taxon>Monodelphis</taxon>
    </lineage>
</organism>
<keyword evidence="12 13" id="KW-0807">Transducer</keyword>
<gene>
    <name evidence="15" type="primary">monDomV1R1244</name>
</gene>
<dbReference type="GO" id="GO:0019236">
    <property type="term" value="P:response to pheromone"/>
    <property type="evidence" value="ECO:0007669"/>
    <property type="project" value="UniProtKB-KW"/>
</dbReference>
<dbReference type="GeneID" id="100023925"/>
<feature type="transmembrane region" description="Helical" evidence="13">
    <location>
        <begin position="184"/>
        <end position="201"/>
    </location>
</feature>
<evidence type="ECO:0000256" key="1">
    <source>
        <dbReference type="ARBA" id="ARBA00003878"/>
    </source>
</evidence>
<evidence type="ECO:0000259" key="14">
    <source>
        <dbReference type="PROSITE" id="PS50262"/>
    </source>
</evidence>
<dbReference type="CTD" id="100023925"/>
<feature type="transmembrane region" description="Helical" evidence="13">
    <location>
        <begin position="124"/>
        <end position="147"/>
    </location>
</feature>
<dbReference type="GO" id="GO:0005550">
    <property type="term" value="F:pheromone binding"/>
    <property type="evidence" value="ECO:0000318"/>
    <property type="project" value="GO_Central"/>
</dbReference>
<keyword evidence="16" id="KW-1185">Reference proteome</keyword>
<accession>A0A5F8GCW8</accession>
<keyword evidence="5 13" id="KW-0589">Pheromone response</keyword>
<keyword evidence="10 13" id="KW-0675">Receptor</keyword>
<evidence type="ECO:0000256" key="12">
    <source>
        <dbReference type="ARBA" id="ARBA00023224"/>
    </source>
</evidence>
<reference evidence="15" key="2">
    <citation type="submission" date="2025-08" db="UniProtKB">
        <authorList>
            <consortium name="Ensembl"/>
        </authorList>
    </citation>
    <scope>IDENTIFICATION</scope>
</reference>
<evidence type="ECO:0000256" key="13">
    <source>
        <dbReference type="RuleBase" id="RU364061"/>
    </source>
</evidence>
<evidence type="ECO:0000256" key="5">
    <source>
        <dbReference type="ARBA" id="ARBA00022507"/>
    </source>
</evidence>
<dbReference type="InterPro" id="IPR017452">
    <property type="entry name" value="GPCR_Rhodpsn_7TM"/>
</dbReference>
<keyword evidence="6 13" id="KW-0812">Transmembrane</keyword>
<dbReference type="GO" id="GO:0016503">
    <property type="term" value="F:pheromone receptor activity"/>
    <property type="evidence" value="ECO:0007669"/>
    <property type="project" value="InterPro"/>
</dbReference>
<dbReference type="GO" id="GO:0007606">
    <property type="term" value="P:sensory perception of chemical stimulus"/>
    <property type="evidence" value="ECO:0007669"/>
    <property type="project" value="UniProtKB-ARBA"/>
</dbReference>
<dbReference type="OMA" id="CRARPMH"/>
<dbReference type="PANTHER" id="PTHR24062">
    <property type="entry name" value="VOMERONASAL TYPE-1 RECEPTOR"/>
    <property type="match status" value="1"/>
</dbReference>
<evidence type="ECO:0000256" key="2">
    <source>
        <dbReference type="ARBA" id="ARBA00004651"/>
    </source>
</evidence>
<evidence type="ECO:0000256" key="10">
    <source>
        <dbReference type="ARBA" id="ARBA00023170"/>
    </source>
</evidence>
<dbReference type="GO" id="GO:0005886">
    <property type="term" value="C:plasma membrane"/>
    <property type="evidence" value="ECO:0000318"/>
    <property type="project" value="GO_Central"/>
</dbReference>
<dbReference type="Bgee" id="ENSMODG00000051191">
    <property type="expression patterns" value="Expressed in cerebellum and 7 other cell types or tissues"/>
</dbReference>
<sequence length="286" mass="31476">MSVLDTVLGVIFLSQTGVGVLGNSFLCFYIFTLFSSCRARPMHVILAQLTMTNIIGLISRGFPEGVFYLQKGYLLGNLGCKMVFYVQRVSRGLSIGTTFLLSAFQAVTVSPSNSRLAKVKVQKLIRPSCVSLWIFNMILEINVPLYVTGPRSHNSSYTGGFDLLYCYWGTVSQGITILPSLRDILFVGGLVCSSGYIVFLLDRHHQRVQYIHSESLSSGTSPELKATETVLMLVSIFVCAYCISCGITLYKVYVTHLGVQVMNVGTFATLCFPTISPFLLIHRGAV</sequence>
<comment type="similarity">
    <text evidence="3 13">Belongs to the G-protein coupled receptor 1 family.</text>
</comment>
<feature type="transmembrane region" description="Helical" evidence="13">
    <location>
        <begin position="6"/>
        <end position="31"/>
    </location>
</feature>
<evidence type="ECO:0000256" key="3">
    <source>
        <dbReference type="ARBA" id="ARBA00010663"/>
    </source>
</evidence>
<evidence type="ECO:0000256" key="7">
    <source>
        <dbReference type="ARBA" id="ARBA00022989"/>
    </source>
</evidence>
<evidence type="ECO:0000256" key="4">
    <source>
        <dbReference type="ARBA" id="ARBA00022475"/>
    </source>
</evidence>
<dbReference type="PROSITE" id="PS50262">
    <property type="entry name" value="G_PROTEIN_RECEP_F1_2"/>
    <property type="match status" value="1"/>
</dbReference>
<evidence type="ECO:0000256" key="11">
    <source>
        <dbReference type="ARBA" id="ARBA00023180"/>
    </source>
</evidence>
<dbReference type="Proteomes" id="UP000002280">
    <property type="component" value="Chromosome 4"/>
</dbReference>
<evidence type="ECO:0000256" key="6">
    <source>
        <dbReference type="ARBA" id="ARBA00022692"/>
    </source>
</evidence>
<dbReference type="OrthoDB" id="9596041at2759"/>